<dbReference type="FunFam" id="1.10.640.10:FF:000005">
    <property type="entry name" value="Fatty acid oxygenase"/>
    <property type="match status" value="1"/>
</dbReference>
<comment type="subunit">
    <text evidence="1">Homotetramer.</text>
</comment>
<name>A0A2T2N503_CORCC</name>
<keyword evidence="5 6" id="KW-0408">Iron</keyword>
<dbReference type="PANTHER" id="PTHR11903">
    <property type="entry name" value="PROSTAGLANDIN G/H SYNTHASE"/>
    <property type="match status" value="1"/>
</dbReference>
<gene>
    <name evidence="8" type="ORF">BS50DRAFT_593629</name>
</gene>
<dbReference type="InterPro" id="IPR001128">
    <property type="entry name" value="Cyt_P450"/>
</dbReference>
<dbReference type="CDD" id="cd20612">
    <property type="entry name" value="CYP_LDS-like_C"/>
    <property type="match status" value="1"/>
</dbReference>
<dbReference type="InterPro" id="IPR019791">
    <property type="entry name" value="Haem_peroxidase_animal"/>
</dbReference>
<dbReference type="InterPro" id="IPR050783">
    <property type="entry name" value="Oxylipin_biosynth_metab"/>
</dbReference>
<dbReference type="Pfam" id="PF03098">
    <property type="entry name" value="An_peroxidase"/>
    <property type="match status" value="2"/>
</dbReference>
<dbReference type="PROSITE" id="PS50292">
    <property type="entry name" value="PEROXIDASE_3"/>
    <property type="match status" value="1"/>
</dbReference>
<dbReference type="OrthoDB" id="823504at2759"/>
<evidence type="ECO:0000256" key="7">
    <source>
        <dbReference type="SAM" id="MobiDB-lite"/>
    </source>
</evidence>
<accession>A0A2T2N503</accession>
<dbReference type="InterPro" id="IPR037120">
    <property type="entry name" value="Haem_peroxidase_sf_animal"/>
</dbReference>
<dbReference type="PRINTS" id="PR00457">
    <property type="entry name" value="ANPEROXIDASE"/>
</dbReference>
<dbReference type="Gene3D" id="1.10.640.10">
    <property type="entry name" value="Haem peroxidase domain superfamily, animal type"/>
    <property type="match status" value="1"/>
</dbReference>
<evidence type="ECO:0000256" key="2">
    <source>
        <dbReference type="ARBA" id="ARBA00022723"/>
    </source>
</evidence>
<dbReference type="GO" id="GO:0006979">
    <property type="term" value="P:response to oxidative stress"/>
    <property type="evidence" value="ECO:0007669"/>
    <property type="project" value="InterPro"/>
</dbReference>
<feature type="binding site" description="axial binding residue" evidence="6">
    <location>
        <position position="442"/>
    </location>
    <ligand>
        <name>heme b</name>
        <dbReference type="ChEBI" id="CHEBI:60344"/>
    </ligand>
    <ligandPart>
        <name>Fe</name>
        <dbReference type="ChEBI" id="CHEBI:18248"/>
    </ligandPart>
</feature>
<dbReference type="SUPFAM" id="SSF48264">
    <property type="entry name" value="Cytochrome P450"/>
    <property type="match status" value="1"/>
</dbReference>
<feature type="compositionally biased region" description="Basic and acidic residues" evidence="7">
    <location>
        <begin position="55"/>
        <end position="70"/>
    </location>
</feature>
<dbReference type="GO" id="GO:0020037">
    <property type="term" value="F:heme binding"/>
    <property type="evidence" value="ECO:0007669"/>
    <property type="project" value="InterPro"/>
</dbReference>
<evidence type="ECO:0000256" key="6">
    <source>
        <dbReference type="PIRSR" id="PIRSR619791-2"/>
    </source>
</evidence>
<dbReference type="SUPFAM" id="SSF48113">
    <property type="entry name" value="Heme-dependent peroxidases"/>
    <property type="match status" value="1"/>
</dbReference>
<proteinExistence type="predicted"/>
<dbReference type="InterPro" id="IPR034812">
    <property type="entry name" value="Ppo-like_N"/>
</dbReference>
<keyword evidence="9" id="KW-1185">Reference proteome</keyword>
<dbReference type="GO" id="GO:0051213">
    <property type="term" value="F:dioxygenase activity"/>
    <property type="evidence" value="ECO:0007669"/>
    <property type="project" value="UniProtKB-KW"/>
</dbReference>
<evidence type="ECO:0000313" key="8">
    <source>
        <dbReference type="EMBL" id="PSN60525.1"/>
    </source>
</evidence>
<sequence>MGGDMLRRFSSTFKRSGKKDGSQNGDANGHTQSANGNGNGNGYAPTPAPVPSNGKAKEPKFDTSDAASDREGVVNTFSQFSQILHAAQRPMPDQNGDGTYTTEKESSGFMADLKNMGFKDLKTLKDVIEGKASGQLVDDKTYIMERVIQLVSGLPANSKNRVELTNAFVDELWNCLQHPPLSYLGDQFAYRQADGSCNNIMAPHLGKANTPYARTVQPLTVQPGSLPDPGLVFDSVFARDEFTKHPNNVSSILFYWASLIIHDLFQTDHRDFNNSQTSSYLDLSPLYGDNQDDQDQIRTFKDGKLKPDCFSEQRMLGFPPGCGVLLIMFNRFHNYVVEQLALINENGRFTKPGSHLVGEAGERAWMKYDNDLFQTGRLVTCGLYMNITLLDYLRTIVNLNRSNTTWTLDPRVDMAKMFGTDGTPRGVGNQVSAEFNLVYRWHSATSKRDEEWTENMYKEMFGKPASEVSMQELMMGLGKWAHGLDKDPHKRPFAGLQRDSQGKYNDDDLVTILADSIEDCAGSFGANNVPKALRAVEILGMQQARKWGLATLNEFRKFFGLAPHKTFESINSDPKVADSLRHLYEHPDFVEMYPGLVAEEAKVPMVPGVGIAPTFTISKAILSDAVVLVRGDRFYTIDYHAKNLTNWGYNEANYDLNVEQGCVFYKLFLRAFPNHFKSDSIYAHFPMTIPSENRKIMKSLGREHHYSYDRPGFMPQRVNLTSYLGAKTLLDQQDLFKVTWGKTTAELFGKGGWNFMLSGDDALHSKQRATMAKSLYRDNWQKSIKDFYEFITVRLLHEKSFKLAGINHVDITRDVGNLAHVHFASDMFSLPLKTAEWPKGVFTEHEMYMAISVIFICIFFDFDAVKSFPIHMAARAVAKSLGKLIEANVKNVNSTGVLASVWDAHMDNKIGGSRMYLKDYGVHMIKRLLDSGLSVEDVTWSQILPVSCAMVPNQAQVFTQALDFYLEPRNAHHLAELHRLSHLDTPEADDTIQHYLLEGIRIAGTFGSYREFKPTTNSQTSITIPDGDRSVTVKPGDKIFCSFVSANRDPTRFPDPESVRLDRPLDSYIHYGIGPHACLGEDASRVALTTMLKTVCKLRNLRRAPGPKGLLKKVPRPGGFHVYMKEDGGSYFPFPLSMQVNWDGELPPMPKPPQAEKAGKRNSVALNGNGVTNGAHKH</sequence>
<organism evidence="8 9">
    <name type="scientific">Corynespora cassiicola Philippines</name>
    <dbReference type="NCBI Taxonomy" id="1448308"/>
    <lineage>
        <taxon>Eukaryota</taxon>
        <taxon>Fungi</taxon>
        <taxon>Dikarya</taxon>
        <taxon>Ascomycota</taxon>
        <taxon>Pezizomycotina</taxon>
        <taxon>Dothideomycetes</taxon>
        <taxon>Pleosporomycetidae</taxon>
        <taxon>Pleosporales</taxon>
        <taxon>Corynesporascaceae</taxon>
        <taxon>Corynespora</taxon>
    </lineage>
</organism>
<evidence type="ECO:0000256" key="3">
    <source>
        <dbReference type="ARBA" id="ARBA00022964"/>
    </source>
</evidence>
<dbReference type="EMBL" id="KZ678148">
    <property type="protein sequence ID" value="PSN60525.1"/>
    <property type="molecule type" value="Genomic_DNA"/>
</dbReference>
<dbReference type="GO" id="GO:0004601">
    <property type="term" value="F:peroxidase activity"/>
    <property type="evidence" value="ECO:0007669"/>
    <property type="project" value="InterPro"/>
</dbReference>
<dbReference type="GO" id="GO:0006631">
    <property type="term" value="P:fatty acid metabolic process"/>
    <property type="evidence" value="ECO:0007669"/>
    <property type="project" value="UniProtKB-ARBA"/>
</dbReference>
<feature type="region of interest" description="Disordered" evidence="7">
    <location>
        <begin position="1144"/>
        <end position="1178"/>
    </location>
</feature>
<dbReference type="STRING" id="1448308.A0A2T2N503"/>
<keyword evidence="6" id="KW-0349">Heme</keyword>
<dbReference type="GO" id="GO:0004497">
    <property type="term" value="F:monooxygenase activity"/>
    <property type="evidence" value="ECO:0007669"/>
    <property type="project" value="InterPro"/>
</dbReference>
<protein>
    <submittedName>
        <fullName evidence="8">Linoleate diol synthase</fullName>
    </submittedName>
</protein>
<keyword evidence="4" id="KW-0560">Oxidoreductase</keyword>
<dbReference type="InterPro" id="IPR036396">
    <property type="entry name" value="Cyt_P450_sf"/>
</dbReference>
<dbReference type="InterPro" id="IPR010255">
    <property type="entry name" value="Haem_peroxidase_sf"/>
</dbReference>
<evidence type="ECO:0000256" key="1">
    <source>
        <dbReference type="ARBA" id="ARBA00011881"/>
    </source>
</evidence>
<dbReference type="CDD" id="cd09817">
    <property type="entry name" value="linoleate_diol_synthase_like"/>
    <property type="match status" value="1"/>
</dbReference>
<dbReference type="PANTHER" id="PTHR11903:SF13">
    <property type="entry name" value="LINOLEATE 10R-LIPOXYGENASE"/>
    <property type="match status" value="1"/>
</dbReference>
<dbReference type="Pfam" id="PF00067">
    <property type="entry name" value="p450"/>
    <property type="match status" value="1"/>
</dbReference>
<evidence type="ECO:0000256" key="5">
    <source>
        <dbReference type="ARBA" id="ARBA00023004"/>
    </source>
</evidence>
<evidence type="ECO:0000256" key="4">
    <source>
        <dbReference type="ARBA" id="ARBA00023002"/>
    </source>
</evidence>
<dbReference type="Gene3D" id="1.10.630.10">
    <property type="entry name" value="Cytochrome P450"/>
    <property type="match status" value="1"/>
</dbReference>
<dbReference type="AlphaFoldDB" id="A0A2T2N503"/>
<dbReference type="GO" id="GO:0016705">
    <property type="term" value="F:oxidoreductase activity, acting on paired donors, with incorporation or reduction of molecular oxygen"/>
    <property type="evidence" value="ECO:0007669"/>
    <property type="project" value="InterPro"/>
</dbReference>
<keyword evidence="2 6" id="KW-0479">Metal-binding</keyword>
<evidence type="ECO:0000313" key="9">
    <source>
        <dbReference type="Proteomes" id="UP000240883"/>
    </source>
</evidence>
<dbReference type="GO" id="GO:0005506">
    <property type="term" value="F:iron ion binding"/>
    <property type="evidence" value="ECO:0007669"/>
    <property type="project" value="InterPro"/>
</dbReference>
<reference evidence="8 9" key="1">
    <citation type="journal article" date="2018" name="Front. Microbiol.">
        <title>Genome-Wide Analysis of Corynespora cassiicola Leaf Fall Disease Putative Effectors.</title>
        <authorList>
            <person name="Lopez D."/>
            <person name="Ribeiro S."/>
            <person name="Label P."/>
            <person name="Fumanal B."/>
            <person name="Venisse J.S."/>
            <person name="Kohler A."/>
            <person name="de Oliveira R.R."/>
            <person name="Labutti K."/>
            <person name="Lipzen A."/>
            <person name="Lail K."/>
            <person name="Bauer D."/>
            <person name="Ohm R.A."/>
            <person name="Barry K.W."/>
            <person name="Spatafora J."/>
            <person name="Grigoriev I.V."/>
            <person name="Martin F.M."/>
            <person name="Pujade-Renaud V."/>
        </authorList>
    </citation>
    <scope>NUCLEOTIDE SEQUENCE [LARGE SCALE GENOMIC DNA]</scope>
    <source>
        <strain evidence="8 9">Philippines</strain>
    </source>
</reference>
<feature type="compositionally biased region" description="Polar residues" evidence="7">
    <location>
        <begin position="22"/>
        <end position="34"/>
    </location>
</feature>
<feature type="region of interest" description="Disordered" evidence="7">
    <location>
        <begin position="1"/>
        <end position="70"/>
    </location>
</feature>
<keyword evidence="3" id="KW-0223">Dioxygenase</keyword>
<dbReference type="Proteomes" id="UP000240883">
    <property type="component" value="Unassembled WGS sequence"/>
</dbReference>